<dbReference type="Proteomes" id="UP001469365">
    <property type="component" value="Unassembled WGS sequence"/>
</dbReference>
<dbReference type="PANTHER" id="PTHR33376">
    <property type="match status" value="1"/>
</dbReference>
<dbReference type="NCBIfam" id="NF037995">
    <property type="entry name" value="TRAP_S1"/>
    <property type="match status" value="1"/>
</dbReference>
<dbReference type="PIRSF" id="PIRSF006470">
    <property type="entry name" value="DctB"/>
    <property type="match status" value="1"/>
</dbReference>
<evidence type="ECO:0000256" key="3">
    <source>
        <dbReference type="ARBA" id="ARBA00022729"/>
    </source>
</evidence>
<comment type="similarity">
    <text evidence="1">Belongs to the bacterial solute-binding protein 7 family.</text>
</comment>
<dbReference type="InterPro" id="IPR038404">
    <property type="entry name" value="TRAP_DctP_sf"/>
</dbReference>
<keyword evidence="3" id="KW-0732">Signal</keyword>
<dbReference type="NCBIfam" id="TIGR00787">
    <property type="entry name" value="dctP"/>
    <property type="match status" value="1"/>
</dbReference>
<sequence>MRKWSGIALFVVLGFATAVGFGFFAQFTSAPRYHDDEQQGLSEQTVIRFSFIVAENTPKGLAAQEFARLVRQKTNDIIQVQLFPNGTLYNETDEITALQRGSIQMVAPSFSNISEIVPDWMAMDLPFAFANEEAVQNAFHGKLGDMLMKKLEAKGMIGLAFWPNGFQQMTSNRGELIHPQDFRGLKFRILPSRVIESQFRQLEASTVRIPFNQVYRSMESSIVDSGENTISNIYSRKLYQVQRYLTVSNHAYLGYGVLMNKEFWARLKPEEQRAVTEAMEEATAWANRNSAALTQKQWEELKKTGGMDIHNLTPEERQEWQQALEPVYEEMRPHIGKDVMDAVQELRRAYRDAAPEVYPL</sequence>
<dbReference type="InterPro" id="IPR018389">
    <property type="entry name" value="DctP_fam"/>
</dbReference>
<gene>
    <name evidence="4" type="ORF">WMW72_14440</name>
</gene>
<dbReference type="InterPro" id="IPR004682">
    <property type="entry name" value="TRAP_DctP"/>
</dbReference>
<dbReference type="RefSeq" id="WP_341416194.1">
    <property type="nucleotide sequence ID" value="NZ_JBBPCC010000008.1"/>
</dbReference>
<accession>A0ABU9DJR4</accession>
<reference evidence="4 5" key="1">
    <citation type="submission" date="2024-04" db="EMBL/GenBank/DDBJ databases">
        <title>draft genome sequnece of Paenibacillus filicis.</title>
        <authorList>
            <person name="Kim D.-U."/>
        </authorList>
    </citation>
    <scope>NUCLEOTIDE SEQUENCE [LARGE SCALE GENOMIC DNA]</scope>
    <source>
        <strain evidence="4 5">KACC14197</strain>
    </source>
</reference>
<name>A0ABU9DJR4_9BACL</name>
<comment type="caution">
    <text evidence="4">The sequence shown here is derived from an EMBL/GenBank/DDBJ whole genome shotgun (WGS) entry which is preliminary data.</text>
</comment>
<evidence type="ECO:0000256" key="2">
    <source>
        <dbReference type="ARBA" id="ARBA00022448"/>
    </source>
</evidence>
<evidence type="ECO:0000313" key="5">
    <source>
        <dbReference type="Proteomes" id="UP001469365"/>
    </source>
</evidence>
<evidence type="ECO:0000256" key="1">
    <source>
        <dbReference type="ARBA" id="ARBA00009023"/>
    </source>
</evidence>
<evidence type="ECO:0000313" key="4">
    <source>
        <dbReference type="EMBL" id="MEK8129100.1"/>
    </source>
</evidence>
<dbReference type="Pfam" id="PF03480">
    <property type="entry name" value="DctP"/>
    <property type="match status" value="1"/>
</dbReference>
<proteinExistence type="inferred from homology"/>
<keyword evidence="2" id="KW-0813">Transport</keyword>
<dbReference type="EMBL" id="JBBPCC010000008">
    <property type="protein sequence ID" value="MEK8129100.1"/>
    <property type="molecule type" value="Genomic_DNA"/>
</dbReference>
<keyword evidence="5" id="KW-1185">Reference proteome</keyword>
<dbReference type="PANTHER" id="PTHR33376:SF7">
    <property type="entry name" value="C4-DICARBOXYLATE-BINDING PROTEIN DCTB"/>
    <property type="match status" value="1"/>
</dbReference>
<organism evidence="4 5">
    <name type="scientific">Paenibacillus filicis</name>
    <dbReference type="NCBI Taxonomy" id="669464"/>
    <lineage>
        <taxon>Bacteria</taxon>
        <taxon>Bacillati</taxon>
        <taxon>Bacillota</taxon>
        <taxon>Bacilli</taxon>
        <taxon>Bacillales</taxon>
        <taxon>Paenibacillaceae</taxon>
        <taxon>Paenibacillus</taxon>
    </lineage>
</organism>
<protein>
    <submittedName>
        <fullName evidence="4">DctP family TRAP transporter solute-binding subunit</fullName>
    </submittedName>
</protein>
<dbReference type="Gene3D" id="3.40.190.170">
    <property type="entry name" value="Bacterial extracellular solute-binding protein, family 7"/>
    <property type="match status" value="1"/>
</dbReference>